<keyword evidence="2" id="KW-0677">Repeat</keyword>
<protein>
    <recommendedName>
        <fullName evidence="6">Pentatricopeptide repeat-containing protein</fullName>
    </recommendedName>
</protein>
<dbReference type="AlphaFoldDB" id="A0ABD0TZ76"/>
<comment type="similarity">
    <text evidence="1">Belongs to the PPR family. P subfamily.</text>
</comment>
<dbReference type="PANTHER" id="PTHR45717:SF3">
    <property type="entry name" value="OS04G0544400 PROTEIN"/>
    <property type="match status" value="1"/>
</dbReference>
<evidence type="ECO:0000256" key="2">
    <source>
        <dbReference type="ARBA" id="ARBA00022737"/>
    </source>
</evidence>
<dbReference type="PROSITE" id="PS51375">
    <property type="entry name" value="PPR"/>
    <property type="match status" value="3"/>
</dbReference>
<evidence type="ECO:0000313" key="5">
    <source>
        <dbReference type="Proteomes" id="UP001552299"/>
    </source>
</evidence>
<dbReference type="Pfam" id="PF13812">
    <property type="entry name" value="PPR_3"/>
    <property type="match status" value="2"/>
</dbReference>
<keyword evidence="5" id="KW-1185">Reference proteome</keyword>
<feature type="repeat" description="PPR" evidence="3">
    <location>
        <begin position="249"/>
        <end position="279"/>
    </location>
</feature>
<dbReference type="Proteomes" id="UP001552299">
    <property type="component" value="Unassembled WGS sequence"/>
</dbReference>
<comment type="caution">
    <text evidence="4">The sequence shown here is derived from an EMBL/GenBank/DDBJ whole genome shotgun (WGS) entry which is preliminary data.</text>
</comment>
<proteinExistence type="inferred from homology"/>
<evidence type="ECO:0000256" key="3">
    <source>
        <dbReference type="PROSITE-ProRule" id="PRU00708"/>
    </source>
</evidence>
<name>A0ABD0TZ76_DENTH</name>
<evidence type="ECO:0000313" key="4">
    <source>
        <dbReference type="EMBL" id="KAL0905017.1"/>
    </source>
</evidence>
<feature type="repeat" description="PPR" evidence="3">
    <location>
        <begin position="390"/>
        <end position="424"/>
    </location>
</feature>
<dbReference type="InterPro" id="IPR011990">
    <property type="entry name" value="TPR-like_helical_dom_sf"/>
</dbReference>
<evidence type="ECO:0000256" key="1">
    <source>
        <dbReference type="ARBA" id="ARBA00007626"/>
    </source>
</evidence>
<sequence length="508" mass="57827">MRLHAAISPTPSPPHLICLSTRCSSSCSGIPLGLRLGAPHLIAGKRRSSELVAIRCSISQVHSYGTVDYERRPPLKWSSLYRRISIMENPNADSATVLEQWEGAERKLSKWDLCRVVKELRRFGRFKRALEIYDWMTSQGDRFIFNSSDNAIQLDLIAKVRGISHAEGYFSILPGILKDRRTYGALLNAYGQAKMREKAEATLEIMKAKGYADDALPFNVMMTLYMNIAEHGKVYAIITEMKEKNVSFDLYSYNILITNCATVGDVQEMERVVQEMIADTRVNANWTTYTTLATMYIRLGEFEKAENGLKEVELRMTGRDRASFNYLLGLYSSIAKRDEVYRIWKRYKSTFPGIMNSGYQSMLSSLVKLGDIEGAEKIYEEWLSSTSRLDPRICNIVMRCYVRKDRVGNAKRILERFIEKGGMPKPLSWEILAEGFLKEKLISEVLSCMEGAASYKGLRSWKPKLAVVAETIALCREQASEESVQLLMDVLRRTGCLEKEEYKSLIAT</sequence>
<dbReference type="NCBIfam" id="TIGR00756">
    <property type="entry name" value="PPR"/>
    <property type="match status" value="3"/>
</dbReference>
<dbReference type="InterPro" id="IPR002885">
    <property type="entry name" value="PPR_rpt"/>
</dbReference>
<dbReference type="EMBL" id="JANQDX010000019">
    <property type="protein sequence ID" value="KAL0905017.1"/>
    <property type="molecule type" value="Genomic_DNA"/>
</dbReference>
<reference evidence="4 5" key="1">
    <citation type="journal article" date="2024" name="Plant Biotechnol. J.">
        <title>Dendrobium thyrsiflorum genome and its molecular insights into genes involved in important horticultural traits.</title>
        <authorList>
            <person name="Chen B."/>
            <person name="Wang J.Y."/>
            <person name="Zheng P.J."/>
            <person name="Li K.L."/>
            <person name="Liang Y.M."/>
            <person name="Chen X.F."/>
            <person name="Zhang C."/>
            <person name="Zhao X."/>
            <person name="He X."/>
            <person name="Zhang G.Q."/>
            <person name="Liu Z.J."/>
            <person name="Xu Q."/>
        </authorList>
    </citation>
    <scope>NUCLEOTIDE SEQUENCE [LARGE SCALE GENOMIC DNA]</scope>
    <source>
        <strain evidence="4">GZMU011</strain>
    </source>
</reference>
<dbReference type="PANTHER" id="PTHR45717">
    <property type="entry name" value="OS12G0527900 PROTEIN"/>
    <property type="match status" value="1"/>
</dbReference>
<gene>
    <name evidence="4" type="ORF">M5K25_027188</name>
</gene>
<dbReference type="GO" id="GO:0003729">
    <property type="term" value="F:mRNA binding"/>
    <property type="evidence" value="ECO:0007669"/>
    <property type="project" value="UniProtKB-ARBA"/>
</dbReference>
<dbReference type="FunFam" id="1.25.40.10:FF:000516">
    <property type="entry name" value="Pentatricopeptide repeat-containing protein"/>
    <property type="match status" value="1"/>
</dbReference>
<organism evidence="4 5">
    <name type="scientific">Dendrobium thyrsiflorum</name>
    <name type="common">Pinecone-like raceme dendrobium</name>
    <name type="synonym">Orchid</name>
    <dbReference type="NCBI Taxonomy" id="117978"/>
    <lineage>
        <taxon>Eukaryota</taxon>
        <taxon>Viridiplantae</taxon>
        <taxon>Streptophyta</taxon>
        <taxon>Embryophyta</taxon>
        <taxon>Tracheophyta</taxon>
        <taxon>Spermatophyta</taxon>
        <taxon>Magnoliopsida</taxon>
        <taxon>Liliopsida</taxon>
        <taxon>Asparagales</taxon>
        <taxon>Orchidaceae</taxon>
        <taxon>Epidendroideae</taxon>
        <taxon>Malaxideae</taxon>
        <taxon>Dendrobiinae</taxon>
        <taxon>Dendrobium</taxon>
    </lineage>
</organism>
<dbReference type="Gene3D" id="1.25.40.10">
    <property type="entry name" value="Tetratricopeptide repeat domain"/>
    <property type="match status" value="3"/>
</dbReference>
<dbReference type="FunFam" id="1.25.40.10:FF:000253">
    <property type="entry name" value="Pentatricopeptide repeat-containing protein"/>
    <property type="match status" value="1"/>
</dbReference>
<evidence type="ECO:0008006" key="6">
    <source>
        <dbReference type="Google" id="ProtNLM"/>
    </source>
</evidence>
<feature type="repeat" description="PPR" evidence="3">
    <location>
        <begin position="179"/>
        <end position="213"/>
    </location>
</feature>
<accession>A0ABD0TZ76</accession>
<dbReference type="SUPFAM" id="SSF48452">
    <property type="entry name" value="TPR-like"/>
    <property type="match status" value="1"/>
</dbReference>
<dbReference type="Pfam" id="PF01535">
    <property type="entry name" value="PPR"/>
    <property type="match status" value="3"/>
</dbReference>